<evidence type="ECO:0000313" key="1">
    <source>
        <dbReference type="EMBL" id="XBP94771.1"/>
    </source>
</evidence>
<accession>A0AAU8HG44</accession>
<evidence type="ECO:0000313" key="2">
    <source>
        <dbReference type="EMBL" id="XCH75473.1"/>
    </source>
</evidence>
<protein>
    <recommendedName>
        <fullName evidence="3">AbiV family abortive infection protein</fullName>
    </recommendedName>
</protein>
<organism evidence="2">
    <name type="scientific">Micromonospora sp. CCTCC AA 2012012</name>
    <dbReference type="NCBI Taxonomy" id="3111921"/>
    <lineage>
        <taxon>Bacteria</taxon>
        <taxon>Bacillati</taxon>
        <taxon>Actinomycetota</taxon>
        <taxon>Actinomycetes</taxon>
        <taxon>Micromonosporales</taxon>
        <taxon>Micromonosporaceae</taxon>
        <taxon>Micromonospora</taxon>
    </lineage>
</organism>
<proteinExistence type="predicted"/>
<evidence type="ECO:0008006" key="3">
    <source>
        <dbReference type="Google" id="ProtNLM"/>
    </source>
</evidence>
<dbReference type="EMBL" id="CP159342">
    <property type="protein sequence ID" value="XCH75473.1"/>
    <property type="molecule type" value="Genomic_DNA"/>
</dbReference>
<dbReference type="RefSeq" id="WP_350934982.1">
    <property type="nucleotide sequence ID" value="NZ_CP157762.1"/>
</dbReference>
<gene>
    <name evidence="2" type="ORF">ABUL08_05100</name>
    <name evidence="1" type="ORF">VK199_05065</name>
</gene>
<sequence>MLHKDALSRLQDAAVLWSVGEATPADVVKAACDCLVAGVDGPSLRILAGISSAPGSDSDELRRWLGDALSELSLTYYREGSRAGEDEAVRIMARRLLAQAITPRDLTSWAYLRITREGTPLADELINLDNTYEYVEAVIYDGQEYPTAAAAKIDTDVVAEARRLVGDTKAGIA</sequence>
<dbReference type="EMBL" id="CP157762">
    <property type="protein sequence ID" value="XBP94771.1"/>
    <property type="molecule type" value="Genomic_DNA"/>
</dbReference>
<reference evidence="2" key="2">
    <citation type="submission" date="2024-06" db="EMBL/GenBank/DDBJ databases">
        <title>Micromonospora mangrovi CCTCC AA 2012012 genome sequences.</title>
        <authorList>
            <person name="Gao J."/>
        </authorList>
    </citation>
    <scope>NUCLEOTIDE SEQUENCE</scope>
    <source>
        <strain evidence="2">CCTCC AA 2012012</strain>
    </source>
</reference>
<reference evidence="1" key="1">
    <citation type="submission" date="2024-01" db="EMBL/GenBank/DDBJ databases">
        <title>The genome sequence of Micromonospora mangrovi CCTCC AA 2012012.</title>
        <authorList>
            <person name="Gao J."/>
        </authorList>
    </citation>
    <scope>NUCLEOTIDE SEQUENCE</scope>
    <source>
        <strain evidence="1">CCTCC AA 2012012</strain>
    </source>
</reference>
<name>A0AAU8HG44_9ACTN</name>
<dbReference type="AlphaFoldDB" id="A0AAU8HG44"/>